<proteinExistence type="predicted"/>
<evidence type="ECO:0000256" key="1">
    <source>
        <dbReference type="SAM" id="Phobius"/>
    </source>
</evidence>
<dbReference type="Proteomes" id="UP000261660">
    <property type="component" value="Unplaced"/>
</dbReference>
<name>A0A3Q3E961_9LABR</name>
<dbReference type="AlphaFoldDB" id="A0A3Q3E961"/>
<dbReference type="Ensembl" id="ENSLBET00000004156.1">
    <property type="protein sequence ID" value="ENSLBEP00000003950.1"/>
    <property type="gene ID" value="ENSLBEG00000003048.1"/>
</dbReference>
<accession>A0A3Q3E961</accession>
<keyword evidence="1" id="KW-0812">Transmembrane</keyword>
<protein>
    <submittedName>
        <fullName evidence="2">Uncharacterized protein</fullName>
    </submittedName>
</protein>
<keyword evidence="1" id="KW-1133">Transmembrane helix</keyword>
<feature type="transmembrane region" description="Helical" evidence="1">
    <location>
        <begin position="7"/>
        <end position="28"/>
    </location>
</feature>
<evidence type="ECO:0000313" key="2">
    <source>
        <dbReference type="Ensembl" id="ENSLBEP00000003950.1"/>
    </source>
</evidence>
<keyword evidence="1" id="KW-0472">Membrane</keyword>
<sequence>MSIYSCFILFTLSPIKIKIIIIIIMLYYEDFTLHKFDFEICSDWISVSPTACSPDYSEPGPESHWSDPRLTSSASRSVLVWVSVLSTTALLSETCRVFENILPRSLCPHESSRTRKTLFRLPPLTRQTKVSVKEC</sequence>
<organism evidence="2 3">
    <name type="scientific">Labrus bergylta</name>
    <name type="common">ballan wrasse</name>
    <dbReference type="NCBI Taxonomy" id="56723"/>
    <lineage>
        <taxon>Eukaryota</taxon>
        <taxon>Metazoa</taxon>
        <taxon>Chordata</taxon>
        <taxon>Craniata</taxon>
        <taxon>Vertebrata</taxon>
        <taxon>Euteleostomi</taxon>
        <taxon>Actinopterygii</taxon>
        <taxon>Neopterygii</taxon>
        <taxon>Teleostei</taxon>
        <taxon>Neoteleostei</taxon>
        <taxon>Acanthomorphata</taxon>
        <taxon>Eupercaria</taxon>
        <taxon>Labriformes</taxon>
        <taxon>Labridae</taxon>
        <taxon>Labrus</taxon>
    </lineage>
</organism>
<keyword evidence="3" id="KW-1185">Reference proteome</keyword>
<evidence type="ECO:0000313" key="3">
    <source>
        <dbReference type="Proteomes" id="UP000261660"/>
    </source>
</evidence>
<dbReference type="InParanoid" id="A0A3Q3E961"/>
<reference evidence="2" key="1">
    <citation type="submission" date="2025-08" db="UniProtKB">
        <authorList>
            <consortium name="Ensembl"/>
        </authorList>
    </citation>
    <scope>IDENTIFICATION</scope>
</reference>
<reference evidence="2" key="2">
    <citation type="submission" date="2025-09" db="UniProtKB">
        <authorList>
            <consortium name="Ensembl"/>
        </authorList>
    </citation>
    <scope>IDENTIFICATION</scope>
</reference>